<accession>A0A5N6KQL5</accession>
<gene>
    <name evidence="1" type="ORF">FH972_021659</name>
</gene>
<dbReference type="AlphaFoldDB" id="A0A5N6KQL5"/>
<name>A0A5N6KQL5_9ROSI</name>
<sequence length="153" mass="17144">MMCPVATCCTELFVCCEGFSECSLELRYSSSSSSPCILQSKNLKANYNKANRAADEDGRMHWPPVMLKKVPSELTECHDPCQPFQWMMREAIPVVMKHHTDHSNLPVAIVQPDRALAMARTEEQLAISHYYHALVLVYAVCMETSIGSDCGKT</sequence>
<organism evidence="1 2">
    <name type="scientific">Carpinus fangiana</name>
    <dbReference type="NCBI Taxonomy" id="176857"/>
    <lineage>
        <taxon>Eukaryota</taxon>
        <taxon>Viridiplantae</taxon>
        <taxon>Streptophyta</taxon>
        <taxon>Embryophyta</taxon>
        <taxon>Tracheophyta</taxon>
        <taxon>Spermatophyta</taxon>
        <taxon>Magnoliopsida</taxon>
        <taxon>eudicotyledons</taxon>
        <taxon>Gunneridae</taxon>
        <taxon>Pentapetalae</taxon>
        <taxon>rosids</taxon>
        <taxon>fabids</taxon>
        <taxon>Fagales</taxon>
        <taxon>Betulaceae</taxon>
        <taxon>Carpinus</taxon>
    </lineage>
</organism>
<dbReference type="EMBL" id="VIBQ01000010">
    <property type="protein sequence ID" value="KAB8338714.1"/>
    <property type="molecule type" value="Genomic_DNA"/>
</dbReference>
<protein>
    <submittedName>
        <fullName evidence="1">Uncharacterized protein</fullName>
    </submittedName>
</protein>
<dbReference type="Proteomes" id="UP000327013">
    <property type="component" value="Unassembled WGS sequence"/>
</dbReference>
<proteinExistence type="predicted"/>
<evidence type="ECO:0000313" key="2">
    <source>
        <dbReference type="Proteomes" id="UP000327013"/>
    </source>
</evidence>
<keyword evidence="2" id="KW-1185">Reference proteome</keyword>
<comment type="caution">
    <text evidence="1">The sequence shown here is derived from an EMBL/GenBank/DDBJ whole genome shotgun (WGS) entry which is preliminary data.</text>
</comment>
<evidence type="ECO:0000313" key="1">
    <source>
        <dbReference type="EMBL" id="KAB8338714.1"/>
    </source>
</evidence>
<reference evidence="1 2" key="1">
    <citation type="submission" date="2019-06" db="EMBL/GenBank/DDBJ databases">
        <title>A chromosomal-level reference genome of Carpinus fangiana (Coryloideae, Betulaceae).</title>
        <authorList>
            <person name="Yang X."/>
            <person name="Wang Z."/>
            <person name="Zhang L."/>
            <person name="Hao G."/>
            <person name="Liu J."/>
            <person name="Yang Y."/>
        </authorList>
    </citation>
    <scope>NUCLEOTIDE SEQUENCE [LARGE SCALE GENOMIC DNA]</scope>
    <source>
        <strain evidence="1">Cfa_2016G</strain>
        <tissue evidence="1">Leaf</tissue>
    </source>
</reference>